<dbReference type="Proteomes" id="UP000007800">
    <property type="component" value="Unassembled WGS sequence"/>
</dbReference>
<evidence type="ECO:0000313" key="2">
    <source>
        <dbReference type="EMBL" id="EER18035.1"/>
    </source>
</evidence>
<proteinExistence type="predicted"/>
<sequence length="394" mass="44136">MDFSGQYDGYVDEVNTAMRQAMQIYGRDAASFTQKVLMPQVEEDDLVLAKKAQQMTGVTLKLLKLLQKEQRHKMIGTQTMLDLIGSEFKQLQQAYSKPTEFRKSETLNEYLKAAFGEIPGDASIDERVKLINKHIAEKTETDPVQAAEHEHAAVAKVFEELEDYKPGEKFYIHPAGAEDEENLELDADREEHREDDDDNEDVGEDGEDASFIQLGGLDASFRMGSLTYEVELLNNEGRLLELAKFIAPQMDYIQERILRHTTLLKRQSSLVGEPWSNSVGLQVLVEADVCSEEGDARTQINYQHPWPEKTKKVTVTDGTIMGTFDIGISRMDTSEDVDIIAHKPDAEKLVSADGELVYSGDGEFDTSAVTGLDGILDEKEVVVADFLLYELGVI</sequence>
<organism evidence="3">
    <name type="scientific">Perkinsus marinus (strain ATCC 50983 / TXsc)</name>
    <dbReference type="NCBI Taxonomy" id="423536"/>
    <lineage>
        <taxon>Eukaryota</taxon>
        <taxon>Sar</taxon>
        <taxon>Alveolata</taxon>
        <taxon>Perkinsozoa</taxon>
        <taxon>Perkinsea</taxon>
        <taxon>Perkinsida</taxon>
        <taxon>Perkinsidae</taxon>
        <taxon>Perkinsus</taxon>
    </lineage>
</organism>
<evidence type="ECO:0000313" key="3">
    <source>
        <dbReference type="Proteomes" id="UP000007800"/>
    </source>
</evidence>
<dbReference type="EMBL" id="GG671946">
    <property type="protein sequence ID" value="EER18035.1"/>
    <property type="molecule type" value="Genomic_DNA"/>
</dbReference>
<dbReference type="RefSeq" id="XP_002786239.1">
    <property type="nucleotide sequence ID" value="XM_002786193.1"/>
</dbReference>
<name>C5KC04_PERM5</name>
<gene>
    <name evidence="2" type="ORF">Pmar_PMAR019918</name>
</gene>
<reference evidence="2 3" key="1">
    <citation type="submission" date="2008-07" db="EMBL/GenBank/DDBJ databases">
        <authorList>
            <person name="El-Sayed N."/>
            <person name="Caler E."/>
            <person name="Inman J."/>
            <person name="Amedeo P."/>
            <person name="Hass B."/>
            <person name="Wortman J."/>
        </authorList>
    </citation>
    <scope>NUCLEOTIDE SEQUENCE [LARGE SCALE GENOMIC DNA]</scope>
    <source>
        <strain evidence="3">ATCC 50983 / TXsc</strain>
    </source>
</reference>
<dbReference type="OrthoDB" id="445193at2759"/>
<accession>C5KC04</accession>
<dbReference type="AlphaFoldDB" id="C5KC04"/>
<protein>
    <submittedName>
        <fullName evidence="2">Uncharacterized protein</fullName>
    </submittedName>
</protein>
<evidence type="ECO:0000256" key="1">
    <source>
        <dbReference type="SAM" id="MobiDB-lite"/>
    </source>
</evidence>
<keyword evidence="3" id="KW-1185">Reference proteome</keyword>
<dbReference type="GeneID" id="9048426"/>
<feature type="region of interest" description="Disordered" evidence="1">
    <location>
        <begin position="187"/>
        <end position="207"/>
    </location>
</feature>
<dbReference type="InParanoid" id="C5KC04"/>